<dbReference type="InterPro" id="IPR032466">
    <property type="entry name" value="Metal_Hydrolase"/>
</dbReference>
<evidence type="ECO:0000313" key="4">
    <source>
        <dbReference type="Proteomes" id="UP000604475"/>
    </source>
</evidence>
<keyword evidence="1" id="KW-0456">Lyase</keyword>
<dbReference type="GO" id="GO:0016787">
    <property type="term" value="F:hydrolase activity"/>
    <property type="evidence" value="ECO:0007669"/>
    <property type="project" value="InterPro"/>
</dbReference>
<dbReference type="GO" id="GO:0019748">
    <property type="term" value="P:secondary metabolic process"/>
    <property type="evidence" value="ECO:0007669"/>
    <property type="project" value="TreeGrafter"/>
</dbReference>
<evidence type="ECO:0000259" key="2">
    <source>
        <dbReference type="Pfam" id="PF04909"/>
    </source>
</evidence>
<feature type="domain" description="Amidohydrolase-related" evidence="2">
    <location>
        <begin position="130"/>
        <end position="392"/>
    </location>
</feature>
<dbReference type="InterPro" id="IPR006680">
    <property type="entry name" value="Amidohydro-rel"/>
</dbReference>
<name>A0A937UQY4_9ACTN</name>
<proteinExistence type="predicted"/>
<dbReference type="AlphaFoldDB" id="A0A937UQY4"/>
<sequence>MPDQRPIDADNHYYEPLDAFTRHLDPAFAQRGVQVLQKGKRAVVVIGGRVNTFIPNPTFNPVTKPGCLDLYFRGVMPAGVSRQTLLEVEPLAPEYRDRDLRIARLDEQGLAGAVLYPTMGVGVEEALRDDVGATMASLHAFNRWLEDDWGYSYQDRLFAVPLISLADPEAAVAEVERVLGLGARLVHVRPAPVPAPGTGASGRSLGHPAHDPVWARLAEADVPVAFHLGDSGYHKMSAMWGGSATLEAFGKTNVLAKIVVGDRAIQDTMASLVVDGVFARHPNLRAVSIENGAAWVKPLLRLLKKYANQSPESFSGDPVEAFRQHVWVAPYYEDDLAELVELIGADHVLFGSDWPHAEGLAEPLQFEKEIASLDAATRARIMRDNSAALLGL</sequence>
<reference evidence="3" key="1">
    <citation type="submission" date="2020-12" db="EMBL/GenBank/DDBJ databases">
        <title>Genomic characterization of non-nitrogen-fixing Frankia strains.</title>
        <authorList>
            <person name="Carlos-Shanley C."/>
            <person name="Guerra T."/>
            <person name="Hahn D."/>
        </authorList>
    </citation>
    <scope>NUCLEOTIDE SEQUENCE</scope>
    <source>
        <strain evidence="3">CN6</strain>
    </source>
</reference>
<dbReference type="Proteomes" id="UP000604475">
    <property type="component" value="Unassembled WGS sequence"/>
</dbReference>
<dbReference type="EMBL" id="JAEACQ010000254">
    <property type="protein sequence ID" value="MBL7630737.1"/>
    <property type="molecule type" value="Genomic_DNA"/>
</dbReference>
<dbReference type="Pfam" id="PF04909">
    <property type="entry name" value="Amidohydro_2"/>
    <property type="match status" value="1"/>
</dbReference>
<organism evidence="3 4">
    <name type="scientific">Frankia nepalensis</name>
    <dbReference type="NCBI Taxonomy" id="1836974"/>
    <lineage>
        <taxon>Bacteria</taxon>
        <taxon>Bacillati</taxon>
        <taxon>Actinomycetota</taxon>
        <taxon>Actinomycetes</taxon>
        <taxon>Frankiales</taxon>
        <taxon>Frankiaceae</taxon>
        <taxon>Frankia</taxon>
    </lineage>
</organism>
<comment type="caution">
    <text evidence="3">The sequence shown here is derived from an EMBL/GenBank/DDBJ whole genome shotgun (WGS) entry which is preliminary data.</text>
</comment>
<protein>
    <submittedName>
        <fullName evidence="3">Amidohydrolase</fullName>
    </submittedName>
</protein>
<dbReference type="InterPro" id="IPR032465">
    <property type="entry name" value="ACMSD"/>
</dbReference>
<dbReference type="SUPFAM" id="SSF51556">
    <property type="entry name" value="Metallo-dependent hydrolases"/>
    <property type="match status" value="1"/>
</dbReference>
<dbReference type="Gene3D" id="3.20.20.140">
    <property type="entry name" value="Metal-dependent hydrolases"/>
    <property type="match status" value="1"/>
</dbReference>
<accession>A0A937UQY4</accession>
<evidence type="ECO:0000256" key="1">
    <source>
        <dbReference type="ARBA" id="ARBA00023239"/>
    </source>
</evidence>
<dbReference type="PANTHER" id="PTHR21240:SF28">
    <property type="entry name" value="ISO-OROTATE DECARBOXYLASE (EUROFUNG)"/>
    <property type="match status" value="1"/>
</dbReference>
<dbReference type="PANTHER" id="PTHR21240">
    <property type="entry name" value="2-AMINO-3-CARBOXYLMUCONATE-6-SEMIALDEHYDE DECARBOXYLASE"/>
    <property type="match status" value="1"/>
</dbReference>
<keyword evidence="4" id="KW-1185">Reference proteome</keyword>
<dbReference type="GO" id="GO:0005737">
    <property type="term" value="C:cytoplasm"/>
    <property type="evidence" value="ECO:0007669"/>
    <property type="project" value="TreeGrafter"/>
</dbReference>
<gene>
    <name evidence="3" type="ORF">I7412_26975</name>
</gene>
<dbReference type="RefSeq" id="WP_203003142.1">
    <property type="nucleotide sequence ID" value="NZ_JADWYU010000145.1"/>
</dbReference>
<evidence type="ECO:0000313" key="3">
    <source>
        <dbReference type="EMBL" id="MBL7630737.1"/>
    </source>
</evidence>
<dbReference type="GO" id="GO:0016831">
    <property type="term" value="F:carboxy-lyase activity"/>
    <property type="evidence" value="ECO:0007669"/>
    <property type="project" value="InterPro"/>
</dbReference>